<name>A0A067SHR9_GALM3</name>
<gene>
    <name evidence="1" type="ORF">GALMADRAFT_232134</name>
</gene>
<proteinExistence type="predicted"/>
<evidence type="ECO:0000313" key="2">
    <source>
        <dbReference type="Proteomes" id="UP000027222"/>
    </source>
</evidence>
<sequence length="68" mass="7651">MTSLNYHGSLQNKRVIIVDGHLTGHFLARSPTGTHPSIHPASLLSSYKQRFNVANAEYDAKEKLERFV</sequence>
<dbReference type="AlphaFoldDB" id="A0A067SHR9"/>
<evidence type="ECO:0000313" key="1">
    <source>
        <dbReference type="EMBL" id="KDR67284.1"/>
    </source>
</evidence>
<keyword evidence="2" id="KW-1185">Reference proteome</keyword>
<dbReference type="HOGENOM" id="CLU_2794138_0_0_1"/>
<dbReference type="EMBL" id="KL142416">
    <property type="protein sequence ID" value="KDR67284.1"/>
    <property type="molecule type" value="Genomic_DNA"/>
</dbReference>
<accession>A0A067SHR9</accession>
<dbReference type="Proteomes" id="UP000027222">
    <property type="component" value="Unassembled WGS sequence"/>
</dbReference>
<reference evidence="2" key="1">
    <citation type="journal article" date="2014" name="Proc. Natl. Acad. Sci. U.S.A.">
        <title>Extensive sampling of basidiomycete genomes demonstrates inadequacy of the white-rot/brown-rot paradigm for wood decay fungi.</title>
        <authorList>
            <person name="Riley R."/>
            <person name="Salamov A.A."/>
            <person name="Brown D.W."/>
            <person name="Nagy L.G."/>
            <person name="Floudas D."/>
            <person name="Held B.W."/>
            <person name="Levasseur A."/>
            <person name="Lombard V."/>
            <person name="Morin E."/>
            <person name="Otillar R."/>
            <person name="Lindquist E.A."/>
            <person name="Sun H."/>
            <person name="LaButti K.M."/>
            <person name="Schmutz J."/>
            <person name="Jabbour D."/>
            <person name="Luo H."/>
            <person name="Baker S.E."/>
            <person name="Pisabarro A.G."/>
            <person name="Walton J.D."/>
            <person name="Blanchette R.A."/>
            <person name="Henrissat B."/>
            <person name="Martin F."/>
            <person name="Cullen D."/>
            <person name="Hibbett D.S."/>
            <person name="Grigoriev I.V."/>
        </authorList>
    </citation>
    <scope>NUCLEOTIDE SEQUENCE [LARGE SCALE GENOMIC DNA]</scope>
    <source>
        <strain evidence="2">CBS 339.88</strain>
    </source>
</reference>
<organism evidence="1 2">
    <name type="scientific">Galerina marginata (strain CBS 339.88)</name>
    <dbReference type="NCBI Taxonomy" id="685588"/>
    <lineage>
        <taxon>Eukaryota</taxon>
        <taxon>Fungi</taxon>
        <taxon>Dikarya</taxon>
        <taxon>Basidiomycota</taxon>
        <taxon>Agaricomycotina</taxon>
        <taxon>Agaricomycetes</taxon>
        <taxon>Agaricomycetidae</taxon>
        <taxon>Agaricales</taxon>
        <taxon>Agaricineae</taxon>
        <taxon>Strophariaceae</taxon>
        <taxon>Galerina</taxon>
    </lineage>
</organism>
<protein>
    <submittedName>
        <fullName evidence="1">Uncharacterized protein</fullName>
    </submittedName>
</protein>